<keyword evidence="1" id="KW-0624">Polysaccharide degradation</keyword>
<dbReference type="InterPro" id="IPR036434">
    <property type="entry name" value="Beta_cellobiohydrolase_sf"/>
</dbReference>
<keyword evidence="1" id="KW-0378">Hydrolase</keyword>
<dbReference type="InterPro" id="IPR016288">
    <property type="entry name" value="Beta_cellobiohydrolase"/>
</dbReference>
<feature type="chain" id="PRO_5027154917" description="Glucanase" evidence="1">
    <location>
        <begin position="29"/>
        <end position="380"/>
    </location>
</feature>
<accession>A0A6L7ERR4</accession>
<dbReference type="Pfam" id="PF01341">
    <property type="entry name" value="Glyco_hydro_6"/>
    <property type="match status" value="1"/>
</dbReference>
<comment type="similarity">
    <text evidence="1">Belongs to the glycosyl hydrolase family 6.</text>
</comment>
<evidence type="ECO:0000313" key="3">
    <source>
        <dbReference type="EMBL" id="MXG88268.1"/>
    </source>
</evidence>
<keyword evidence="1" id="KW-0136">Cellulose degradation</keyword>
<sequence>MNRWARARRLGLALVVVLASLLAGAAVAVEPARDARGAGTDRSDVVRRTPDGENPLAGRRWGVYQGSGDQAWDPFVRARGKKKALLARIALAPKAKWYGMWIPKSQIQAKVADHVRNAQAGDPETLVQLTVFALKPWEDEACKRLPTAKEQRTYKTWIDRFAAGVGSAHVALVLQPDGPFALCAPGGSTLPSSLVGYAARVFAALPNTSVYIDAGASDWLRNDPAKALQILLPAGIDVARGFALNSTHYASTSAEVAYGASVVQALAAAGLPGKHFVVNTAANGAPFNGYEYRGKGHFDNADTCRAPGQTACVTLGIPPTADVANPAWGLSATDAASAAAYVDGYLWIGRPWLRMQADPFDMRRALAVARTTPFTSPYAP</sequence>
<dbReference type="AlphaFoldDB" id="A0A6L7ERR4"/>
<dbReference type="EMBL" id="WUEK01000001">
    <property type="protein sequence ID" value="MXG88268.1"/>
    <property type="molecule type" value="Genomic_DNA"/>
</dbReference>
<comment type="caution">
    <text evidence="3">The sequence shown here is derived from an EMBL/GenBank/DDBJ whole genome shotgun (WGS) entry which is preliminary data.</text>
</comment>
<keyword evidence="4" id="KW-1185">Reference proteome</keyword>
<dbReference type="SUPFAM" id="SSF51989">
    <property type="entry name" value="Glycosyl hydrolases family 6, cellulases"/>
    <property type="match status" value="1"/>
</dbReference>
<protein>
    <recommendedName>
        <fullName evidence="1">Glucanase</fullName>
        <ecNumber evidence="1">3.2.1.-</ecNumber>
    </recommendedName>
</protein>
<keyword evidence="1" id="KW-0326">Glycosidase</keyword>
<evidence type="ECO:0000256" key="2">
    <source>
        <dbReference type="SAM" id="MobiDB-lite"/>
    </source>
</evidence>
<keyword evidence="1" id="KW-0732">Signal</keyword>
<feature type="region of interest" description="Disordered" evidence="2">
    <location>
        <begin position="33"/>
        <end position="54"/>
    </location>
</feature>
<organism evidence="3 4">
    <name type="scientific">Nocardioides flavescens</name>
    <dbReference type="NCBI Taxonomy" id="2691959"/>
    <lineage>
        <taxon>Bacteria</taxon>
        <taxon>Bacillati</taxon>
        <taxon>Actinomycetota</taxon>
        <taxon>Actinomycetes</taxon>
        <taxon>Propionibacteriales</taxon>
        <taxon>Nocardioidaceae</taxon>
        <taxon>Nocardioides</taxon>
    </lineage>
</organism>
<dbReference type="PRINTS" id="PR00733">
    <property type="entry name" value="GLHYDRLASE6"/>
</dbReference>
<dbReference type="Proteomes" id="UP000473325">
    <property type="component" value="Unassembled WGS sequence"/>
</dbReference>
<dbReference type="EC" id="3.2.1.-" evidence="1"/>
<dbReference type="Gene3D" id="3.20.20.40">
    <property type="entry name" value="1, 4-beta cellobiohydrolase"/>
    <property type="match status" value="1"/>
</dbReference>
<reference evidence="3 4" key="1">
    <citation type="submission" date="2019-12" db="EMBL/GenBank/DDBJ databases">
        <authorList>
            <person name="Kun Z."/>
        </authorList>
    </citation>
    <scope>NUCLEOTIDE SEQUENCE [LARGE SCALE GENOMIC DNA]</scope>
    <source>
        <strain evidence="3 4">YIM 123512</strain>
    </source>
</reference>
<gene>
    <name evidence="3" type="ORF">GRQ65_01730</name>
</gene>
<feature type="signal peptide" evidence="1">
    <location>
        <begin position="1"/>
        <end position="28"/>
    </location>
</feature>
<name>A0A6L7ERR4_9ACTN</name>
<evidence type="ECO:0000313" key="4">
    <source>
        <dbReference type="Proteomes" id="UP000473325"/>
    </source>
</evidence>
<dbReference type="PANTHER" id="PTHR34876:SF4">
    <property type="entry name" value="1,4-BETA-D-GLUCAN CELLOBIOHYDROLASE C-RELATED"/>
    <property type="match status" value="1"/>
</dbReference>
<keyword evidence="1" id="KW-0119">Carbohydrate metabolism</keyword>
<dbReference type="GO" id="GO:0030245">
    <property type="term" value="P:cellulose catabolic process"/>
    <property type="evidence" value="ECO:0007669"/>
    <property type="project" value="UniProtKB-KW"/>
</dbReference>
<proteinExistence type="inferred from homology"/>
<dbReference type="RefSeq" id="WP_160874504.1">
    <property type="nucleotide sequence ID" value="NZ_WUEK01000001.1"/>
</dbReference>
<evidence type="ECO:0000256" key="1">
    <source>
        <dbReference type="RuleBase" id="RU361186"/>
    </source>
</evidence>
<dbReference type="GO" id="GO:0004553">
    <property type="term" value="F:hydrolase activity, hydrolyzing O-glycosyl compounds"/>
    <property type="evidence" value="ECO:0007669"/>
    <property type="project" value="InterPro"/>
</dbReference>
<feature type="compositionally biased region" description="Basic and acidic residues" evidence="2">
    <location>
        <begin position="33"/>
        <end position="51"/>
    </location>
</feature>
<dbReference type="PANTHER" id="PTHR34876">
    <property type="match status" value="1"/>
</dbReference>